<evidence type="ECO:0000313" key="3">
    <source>
        <dbReference type="Proteomes" id="UP000689967"/>
    </source>
</evidence>
<feature type="transmembrane region" description="Helical" evidence="1">
    <location>
        <begin position="122"/>
        <end position="144"/>
    </location>
</feature>
<gene>
    <name evidence="2" type="ORF">JJQ90_24160</name>
</gene>
<dbReference type="EMBL" id="JAERQM010000010">
    <property type="protein sequence ID" value="MBU8546835.1"/>
    <property type="molecule type" value="Genomic_DNA"/>
</dbReference>
<keyword evidence="1" id="KW-0812">Transmembrane</keyword>
<feature type="transmembrane region" description="Helical" evidence="1">
    <location>
        <begin position="50"/>
        <end position="68"/>
    </location>
</feature>
<feature type="transmembrane region" description="Helical" evidence="1">
    <location>
        <begin position="80"/>
        <end position="102"/>
    </location>
</feature>
<sequence>MQTAILRRRIAWAPLALVTALAGIALAYLLEARGVSHDPQNLLLLQPTAWLVLGLWVFLAFGFLRMPVTEGEVRETPAEVLRILAMVGAFGLFILGLEAVGYDLSIWGFTLVALVIGGERKPLPLLLFPPLFMLGVVHGFRLLVPYPFPTSLL</sequence>
<organism evidence="2 3">
    <name type="scientific">Falsiroseomonas oleicola</name>
    <dbReference type="NCBI Taxonomy" id="2801474"/>
    <lineage>
        <taxon>Bacteria</taxon>
        <taxon>Pseudomonadati</taxon>
        <taxon>Pseudomonadota</taxon>
        <taxon>Alphaproteobacteria</taxon>
        <taxon>Acetobacterales</taxon>
        <taxon>Roseomonadaceae</taxon>
        <taxon>Falsiroseomonas</taxon>
    </lineage>
</organism>
<protein>
    <recommendedName>
        <fullName evidence="4">Tripartite tricarboxylate transporter TctB family protein</fullName>
    </recommendedName>
</protein>
<evidence type="ECO:0000313" key="2">
    <source>
        <dbReference type="EMBL" id="MBU8546835.1"/>
    </source>
</evidence>
<name>A0ABS6HHU3_9PROT</name>
<feature type="transmembrane region" description="Helical" evidence="1">
    <location>
        <begin position="12"/>
        <end position="30"/>
    </location>
</feature>
<keyword evidence="1" id="KW-1133">Transmembrane helix</keyword>
<proteinExistence type="predicted"/>
<keyword evidence="3" id="KW-1185">Reference proteome</keyword>
<comment type="caution">
    <text evidence="2">The sequence shown here is derived from an EMBL/GenBank/DDBJ whole genome shotgun (WGS) entry which is preliminary data.</text>
</comment>
<accession>A0ABS6HHU3</accession>
<evidence type="ECO:0000256" key="1">
    <source>
        <dbReference type="SAM" id="Phobius"/>
    </source>
</evidence>
<keyword evidence="1" id="KW-0472">Membrane</keyword>
<reference evidence="2 3" key="1">
    <citation type="submission" date="2021-01" db="EMBL/GenBank/DDBJ databases">
        <title>Roseomonas sp. nov, a bacterium isolated from an oil production mixture in Yumen Oilfield.</title>
        <authorList>
            <person name="Wu D."/>
        </authorList>
    </citation>
    <scope>NUCLEOTIDE SEQUENCE [LARGE SCALE GENOMIC DNA]</scope>
    <source>
        <strain evidence="2 3">ROY-5-3</strain>
    </source>
</reference>
<dbReference type="RefSeq" id="WP_216878862.1">
    <property type="nucleotide sequence ID" value="NZ_JAERQM010000010.1"/>
</dbReference>
<dbReference type="Proteomes" id="UP000689967">
    <property type="component" value="Unassembled WGS sequence"/>
</dbReference>
<evidence type="ECO:0008006" key="4">
    <source>
        <dbReference type="Google" id="ProtNLM"/>
    </source>
</evidence>